<dbReference type="InParanoid" id="A0A2K1K2S5"/>
<accession>A0A2K1K2S5</accession>
<reference evidence="3" key="3">
    <citation type="submission" date="2020-12" db="UniProtKB">
        <authorList>
            <consortium name="EnsemblPlants"/>
        </authorList>
    </citation>
    <scope>IDENTIFICATION</scope>
</reference>
<dbReference type="Gramene" id="Pp3c9_10840V3.2">
    <property type="protein sequence ID" value="PAC:32911746.CDS.1"/>
    <property type="gene ID" value="Pp3c9_10840"/>
</dbReference>
<proteinExistence type="predicted"/>
<reference evidence="2 4" key="1">
    <citation type="journal article" date="2008" name="Science">
        <title>The Physcomitrella genome reveals evolutionary insights into the conquest of land by plants.</title>
        <authorList>
            <person name="Rensing S."/>
            <person name="Lang D."/>
            <person name="Zimmer A."/>
            <person name="Terry A."/>
            <person name="Salamov A."/>
            <person name="Shapiro H."/>
            <person name="Nishiyama T."/>
            <person name="Perroud P.-F."/>
            <person name="Lindquist E."/>
            <person name="Kamisugi Y."/>
            <person name="Tanahashi T."/>
            <person name="Sakakibara K."/>
            <person name="Fujita T."/>
            <person name="Oishi K."/>
            <person name="Shin-I T."/>
            <person name="Kuroki Y."/>
            <person name="Toyoda A."/>
            <person name="Suzuki Y."/>
            <person name="Hashimoto A."/>
            <person name="Yamaguchi K."/>
            <person name="Sugano A."/>
            <person name="Kohara Y."/>
            <person name="Fujiyama A."/>
            <person name="Anterola A."/>
            <person name="Aoki S."/>
            <person name="Ashton N."/>
            <person name="Barbazuk W.B."/>
            <person name="Barker E."/>
            <person name="Bennetzen J."/>
            <person name="Bezanilla M."/>
            <person name="Blankenship R."/>
            <person name="Cho S.H."/>
            <person name="Dutcher S."/>
            <person name="Estelle M."/>
            <person name="Fawcett J.A."/>
            <person name="Gundlach H."/>
            <person name="Hanada K."/>
            <person name="Heyl A."/>
            <person name="Hicks K.A."/>
            <person name="Hugh J."/>
            <person name="Lohr M."/>
            <person name="Mayer K."/>
            <person name="Melkozernov A."/>
            <person name="Murata T."/>
            <person name="Nelson D."/>
            <person name="Pils B."/>
            <person name="Prigge M."/>
            <person name="Reiss B."/>
            <person name="Renner T."/>
            <person name="Rombauts S."/>
            <person name="Rushton P."/>
            <person name="Sanderfoot A."/>
            <person name="Schween G."/>
            <person name="Shiu S.-H."/>
            <person name="Stueber K."/>
            <person name="Theodoulou F.L."/>
            <person name="Tu H."/>
            <person name="Van de Peer Y."/>
            <person name="Verrier P.J."/>
            <person name="Waters E."/>
            <person name="Wood A."/>
            <person name="Yang L."/>
            <person name="Cove D."/>
            <person name="Cuming A."/>
            <person name="Hasebe M."/>
            <person name="Lucas S."/>
            <person name="Mishler D.B."/>
            <person name="Reski R."/>
            <person name="Grigoriev I."/>
            <person name="Quatrano R.S."/>
            <person name="Boore J.L."/>
        </authorList>
    </citation>
    <scope>NUCLEOTIDE SEQUENCE [LARGE SCALE GENOMIC DNA]</scope>
    <source>
        <strain evidence="3 4">cv. Gransden 2004</strain>
    </source>
</reference>
<organism evidence="2">
    <name type="scientific">Physcomitrium patens</name>
    <name type="common">Spreading-leaved earth moss</name>
    <name type="synonym">Physcomitrella patens</name>
    <dbReference type="NCBI Taxonomy" id="3218"/>
    <lineage>
        <taxon>Eukaryota</taxon>
        <taxon>Viridiplantae</taxon>
        <taxon>Streptophyta</taxon>
        <taxon>Embryophyta</taxon>
        <taxon>Bryophyta</taxon>
        <taxon>Bryophytina</taxon>
        <taxon>Bryopsida</taxon>
        <taxon>Funariidae</taxon>
        <taxon>Funariales</taxon>
        <taxon>Funariaceae</taxon>
        <taxon>Physcomitrium</taxon>
    </lineage>
</organism>
<protein>
    <submittedName>
        <fullName evidence="2 3">Uncharacterized protein</fullName>
    </submittedName>
</protein>
<evidence type="ECO:0000313" key="4">
    <source>
        <dbReference type="Proteomes" id="UP000006727"/>
    </source>
</evidence>
<reference evidence="2 4" key="2">
    <citation type="journal article" date="2018" name="Plant J.">
        <title>The Physcomitrella patens chromosome-scale assembly reveals moss genome structure and evolution.</title>
        <authorList>
            <person name="Lang D."/>
            <person name="Ullrich K.K."/>
            <person name="Murat F."/>
            <person name="Fuchs J."/>
            <person name="Jenkins J."/>
            <person name="Haas F.B."/>
            <person name="Piednoel M."/>
            <person name="Gundlach H."/>
            <person name="Van Bel M."/>
            <person name="Meyberg R."/>
            <person name="Vives C."/>
            <person name="Morata J."/>
            <person name="Symeonidi A."/>
            <person name="Hiss M."/>
            <person name="Muchero W."/>
            <person name="Kamisugi Y."/>
            <person name="Saleh O."/>
            <person name="Blanc G."/>
            <person name="Decker E.L."/>
            <person name="van Gessel N."/>
            <person name="Grimwood J."/>
            <person name="Hayes R.D."/>
            <person name="Graham S.W."/>
            <person name="Gunter L.E."/>
            <person name="McDaniel S.F."/>
            <person name="Hoernstein S.N.W."/>
            <person name="Larsson A."/>
            <person name="Li F.W."/>
            <person name="Perroud P.F."/>
            <person name="Phillips J."/>
            <person name="Ranjan P."/>
            <person name="Rokshar D.S."/>
            <person name="Rothfels C.J."/>
            <person name="Schneider L."/>
            <person name="Shu S."/>
            <person name="Stevenson D.W."/>
            <person name="Thummler F."/>
            <person name="Tillich M."/>
            <person name="Villarreal Aguilar J.C."/>
            <person name="Widiez T."/>
            <person name="Wong G.K."/>
            <person name="Wymore A."/>
            <person name="Zhang Y."/>
            <person name="Zimmer A.D."/>
            <person name="Quatrano R.S."/>
            <person name="Mayer K.F.X."/>
            <person name="Goodstein D."/>
            <person name="Casacuberta J.M."/>
            <person name="Vandepoele K."/>
            <person name="Reski R."/>
            <person name="Cuming A.C."/>
            <person name="Tuskan G.A."/>
            <person name="Maumus F."/>
            <person name="Salse J."/>
            <person name="Schmutz J."/>
            <person name="Rensing S.A."/>
        </authorList>
    </citation>
    <scope>NUCLEOTIDE SEQUENCE [LARGE SCALE GENOMIC DNA]</scope>
    <source>
        <strain evidence="3 4">cv. Gransden 2004</strain>
    </source>
</reference>
<dbReference type="EMBL" id="ABEU02000009">
    <property type="protein sequence ID" value="PNR48077.1"/>
    <property type="molecule type" value="Genomic_DNA"/>
</dbReference>
<dbReference type="AlphaFoldDB" id="A0A2K1K2S5"/>
<evidence type="ECO:0000256" key="1">
    <source>
        <dbReference type="SAM" id="Phobius"/>
    </source>
</evidence>
<dbReference type="Gramene" id="Pp3c9_10840V3.1">
    <property type="protein sequence ID" value="PAC:32911745.CDS.1"/>
    <property type="gene ID" value="Pp3c9_10840"/>
</dbReference>
<feature type="transmembrane region" description="Helical" evidence="1">
    <location>
        <begin position="29"/>
        <end position="52"/>
    </location>
</feature>
<keyword evidence="4" id="KW-1185">Reference proteome</keyword>
<dbReference type="PaxDb" id="3218-PP1S29_332V6.1"/>
<keyword evidence="1" id="KW-0472">Membrane</keyword>
<evidence type="ECO:0000313" key="2">
    <source>
        <dbReference type="EMBL" id="PNR48077.1"/>
    </source>
</evidence>
<keyword evidence="1" id="KW-1133">Transmembrane helix</keyword>
<gene>
    <name evidence="2" type="ORF">PHYPA_012550</name>
</gene>
<dbReference type="EnsemblPlants" id="Pp3c9_10840V3.1">
    <property type="protein sequence ID" value="PAC:32911745.CDS.1"/>
    <property type="gene ID" value="Pp3c9_10840"/>
</dbReference>
<keyword evidence="1" id="KW-0812">Transmembrane</keyword>
<dbReference type="Proteomes" id="UP000006727">
    <property type="component" value="Chromosome 9"/>
</dbReference>
<evidence type="ECO:0000313" key="3">
    <source>
        <dbReference type="EnsemblPlants" id="PAC:32911745.CDS.1"/>
    </source>
</evidence>
<dbReference type="EnsemblPlants" id="Pp3c9_10840V3.2">
    <property type="protein sequence ID" value="PAC:32911746.CDS.1"/>
    <property type="gene ID" value="Pp3c9_10840"/>
</dbReference>
<name>A0A2K1K2S5_PHYPA</name>
<sequence>MSRNRVVSRRTRQQLQEVVGGALNLVKTIFINGVMVMLLPVLAPISLAVQLWNSLPSFRQVRNAIPRSFGDLCRIPSAIWNSIPSLNQLLNMLVNLIRAMVRDYTTRLSPQVTGQSTRQPAL</sequence>